<evidence type="ECO:0000256" key="1">
    <source>
        <dbReference type="PROSITE-ProRule" id="PRU00169"/>
    </source>
</evidence>
<proteinExistence type="predicted"/>
<dbReference type="NCBIfam" id="TIGR00254">
    <property type="entry name" value="GGDEF"/>
    <property type="match status" value="1"/>
</dbReference>
<reference evidence="5 6" key="1">
    <citation type="journal article" date="2020" name="Harmful Algae">
        <title>Molecular and morphological characterization of a novel dihydroanatoxin-a producing Microcoleus species (cyanobacteria) from the Russian River, California, USA.</title>
        <authorList>
            <person name="Conklin K.Y."/>
            <person name="Stancheva R."/>
            <person name="Otten T.G."/>
            <person name="Fadness R."/>
            <person name="Boyer G.L."/>
            <person name="Read B."/>
            <person name="Zhang X."/>
            <person name="Sheath R.G."/>
        </authorList>
    </citation>
    <scope>NUCLEOTIDE SEQUENCE [LARGE SCALE GENOMIC DNA]</scope>
    <source>
        <strain evidence="5 6">PTRS2</strain>
    </source>
</reference>
<dbReference type="PROSITE" id="PS50887">
    <property type="entry name" value="GGDEF"/>
    <property type="match status" value="1"/>
</dbReference>
<evidence type="ECO:0000313" key="6">
    <source>
        <dbReference type="Proteomes" id="UP001384579"/>
    </source>
</evidence>
<dbReference type="PANTHER" id="PTHR33121">
    <property type="entry name" value="CYCLIC DI-GMP PHOSPHODIESTERASE PDEF"/>
    <property type="match status" value="1"/>
</dbReference>
<dbReference type="PROSITE" id="PS50110">
    <property type="entry name" value="RESPONSE_REGULATORY"/>
    <property type="match status" value="1"/>
</dbReference>
<dbReference type="Pfam" id="PF00072">
    <property type="entry name" value="Response_reg"/>
    <property type="match status" value="1"/>
</dbReference>
<evidence type="ECO:0000259" key="3">
    <source>
        <dbReference type="PROSITE" id="PS50883"/>
    </source>
</evidence>
<dbReference type="Gene3D" id="3.20.20.450">
    <property type="entry name" value="EAL domain"/>
    <property type="match status" value="1"/>
</dbReference>
<dbReference type="Pfam" id="PF00563">
    <property type="entry name" value="EAL"/>
    <property type="match status" value="1"/>
</dbReference>
<dbReference type="Pfam" id="PF00990">
    <property type="entry name" value="GGDEF"/>
    <property type="match status" value="1"/>
</dbReference>
<dbReference type="InterPro" id="IPR050706">
    <property type="entry name" value="Cyclic-di-GMP_PDE-like"/>
</dbReference>
<dbReference type="SUPFAM" id="SSF55073">
    <property type="entry name" value="Nucleotide cyclase"/>
    <property type="match status" value="1"/>
</dbReference>
<dbReference type="Proteomes" id="UP001384579">
    <property type="component" value="Unassembled WGS sequence"/>
</dbReference>
<feature type="domain" description="GGDEF" evidence="4">
    <location>
        <begin position="208"/>
        <end position="341"/>
    </location>
</feature>
<dbReference type="Gene3D" id="3.30.70.270">
    <property type="match status" value="1"/>
</dbReference>
<dbReference type="InterPro" id="IPR029787">
    <property type="entry name" value="Nucleotide_cyclase"/>
</dbReference>
<dbReference type="InterPro" id="IPR001789">
    <property type="entry name" value="Sig_transdc_resp-reg_receiver"/>
</dbReference>
<dbReference type="SUPFAM" id="SSF52172">
    <property type="entry name" value="CheY-like"/>
    <property type="match status" value="1"/>
</dbReference>
<evidence type="ECO:0000259" key="4">
    <source>
        <dbReference type="PROSITE" id="PS50887"/>
    </source>
</evidence>
<dbReference type="Gene3D" id="3.40.50.2300">
    <property type="match status" value="1"/>
</dbReference>
<sequence>MNHPSVLVVDDEPDNFDVIQALLSDREYDLYYASSGQFAIDSLDVFRPDVILMDVMMPDLDGIEVCQRIKALPQWESVPIIIVTALSAKEDLARCLKAGADDFISKPVSGVELRARVNSMLRIKQHYDDLQASLRRQAILEAEKLYFLKHRNTELEQQVAERTTELKAKAELIIHNALHDPLTDLPNRTLLVERLELAINRAMRLKEYFYAVLFLDLDRFKVINDSLGHLAGDLLLTNIAQKLKNYLREADLIARLGGDEFVILLEDVPGIEEVIQITERIQKEFQNPLTINGYEMFISASIGIVFGHKNYYQASDLIRDADIAMYRAKAQGRNSYKIFDTTMHTQAVNRLTLENDIRRAIEREEFVVYYQPIVDIRGDRLVGFEALVRWQHPTRGFISPIDFVPIAEETGLIVPLDSWVLRTACQQLARWQNQFPSRFPLKVSINLSAQDLRKPLLIQEIDRTIATTGLDGSYITLEITESMLIENITKTIDLLTQLKERQIQVSIDDFGTGYSSLNYLHRLPADHLKIDRSFVNQMQEGNRNYQVVSTIIALSNQLGLAVVAEGIETGQQLKWLQELGCEFGQGYLFSKPLSAQEIEIQFLNNQDENIFKLAG</sequence>
<feature type="domain" description="Response regulatory" evidence="2">
    <location>
        <begin position="5"/>
        <end position="121"/>
    </location>
</feature>
<keyword evidence="1" id="KW-0597">Phosphoprotein</keyword>
<dbReference type="EMBL" id="JBBLXS010000069">
    <property type="protein sequence ID" value="MEK0184722.1"/>
    <property type="molecule type" value="Genomic_DNA"/>
</dbReference>
<dbReference type="InterPro" id="IPR000160">
    <property type="entry name" value="GGDEF_dom"/>
</dbReference>
<feature type="modified residue" description="4-aspartylphosphate" evidence="1">
    <location>
        <position position="54"/>
    </location>
</feature>
<dbReference type="SMART" id="SM00267">
    <property type="entry name" value="GGDEF"/>
    <property type="match status" value="1"/>
</dbReference>
<dbReference type="RefSeq" id="WP_340519210.1">
    <property type="nucleotide sequence ID" value="NZ_JBBLXS010000069.1"/>
</dbReference>
<dbReference type="CDD" id="cd01948">
    <property type="entry name" value="EAL"/>
    <property type="match status" value="1"/>
</dbReference>
<accession>A0ABU8YK45</accession>
<name>A0ABU8YK45_9CYAN</name>
<gene>
    <name evidence="5" type="ORF">WMG39_07605</name>
</gene>
<dbReference type="InterPro" id="IPR035919">
    <property type="entry name" value="EAL_sf"/>
</dbReference>
<dbReference type="SMART" id="SM00448">
    <property type="entry name" value="REC"/>
    <property type="match status" value="1"/>
</dbReference>
<dbReference type="PROSITE" id="PS50883">
    <property type="entry name" value="EAL"/>
    <property type="match status" value="1"/>
</dbReference>
<feature type="domain" description="EAL" evidence="3">
    <location>
        <begin position="350"/>
        <end position="606"/>
    </location>
</feature>
<protein>
    <submittedName>
        <fullName evidence="5">EAL domain-containing protein</fullName>
    </submittedName>
</protein>
<evidence type="ECO:0000313" key="5">
    <source>
        <dbReference type="EMBL" id="MEK0184722.1"/>
    </source>
</evidence>
<keyword evidence="6" id="KW-1185">Reference proteome</keyword>
<dbReference type="SUPFAM" id="SSF141868">
    <property type="entry name" value="EAL domain-like"/>
    <property type="match status" value="1"/>
</dbReference>
<dbReference type="InterPro" id="IPR011006">
    <property type="entry name" value="CheY-like_superfamily"/>
</dbReference>
<organism evidence="5 6">
    <name type="scientific">Microcoleus anatoxicus PTRS2</name>
    <dbReference type="NCBI Taxonomy" id="2705321"/>
    <lineage>
        <taxon>Bacteria</taxon>
        <taxon>Bacillati</taxon>
        <taxon>Cyanobacteriota</taxon>
        <taxon>Cyanophyceae</taxon>
        <taxon>Oscillatoriophycideae</taxon>
        <taxon>Oscillatoriales</taxon>
        <taxon>Microcoleaceae</taxon>
        <taxon>Microcoleus</taxon>
        <taxon>Microcoleus anatoxicus</taxon>
    </lineage>
</organism>
<dbReference type="PANTHER" id="PTHR33121:SF70">
    <property type="entry name" value="SIGNALING PROTEIN YKOW"/>
    <property type="match status" value="1"/>
</dbReference>
<dbReference type="InterPro" id="IPR043128">
    <property type="entry name" value="Rev_trsase/Diguanyl_cyclase"/>
</dbReference>
<dbReference type="CDD" id="cd01949">
    <property type="entry name" value="GGDEF"/>
    <property type="match status" value="1"/>
</dbReference>
<comment type="caution">
    <text evidence="5">The sequence shown here is derived from an EMBL/GenBank/DDBJ whole genome shotgun (WGS) entry which is preliminary data.</text>
</comment>
<evidence type="ECO:0000259" key="2">
    <source>
        <dbReference type="PROSITE" id="PS50110"/>
    </source>
</evidence>
<dbReference type="InterPro" id="IPR001633">
    <property type="entry name" value="EAL_dom"/>
</dbReference>
<dbReference type="SMART" id="SM00052">
    <property type="entry name" value="EAL"/>
    <property type="match status" value="1"/>
</dbReference>